<dbReference type="AlphaFoldDB" id="A0A517R624"/>
<dbReference type="InterPro" id="IPR003607">
    <property type="entry name" value="HD/PDEase_dom"/>
</dbReference>
<dbReference type="PANTHER" id="PTHR45228:SF5">
    <property type="entry name" value="CYCLIC DI-GMP PHOSPHODIESTERASE VC_1348-RELATED"/>
    <property type="match status" value="1"/>
</dbReference>
<dbReference type="Gene3D" id="3.40.50.2300">
    <property type="match status" value="1"/>
</dbReference>
<dbReference type="SUPFAM" id="SSF52172">
    <property type="entry name" value="CheY-like"/>
    <property type="match status" value="1"/>
</dbReference>
<reference evidence="4 5" key="1">
    <citation type="submission" date="2019-02" db="EMBL/GenBank/DDBJ databases">
        <title>Deep-cultivation of Planctomycetes and their phenomic and genomic characterization uncovers novel biology.</title>
        <authorList>
            <person name="Wiegand S."/>
            <person name="Jogler M."/>
            <person name="Boedeker C."/>
            <person name="Pinto D."/>
            <person name="Vollmers J."/>
            <person name="Rivas-Marin E."/>
            <person name="Kohn T."/>
            <person name="Peeters S.H."/>
            <person name="Heuer A."/>
            <person name="Rast P."/>
            <person name="Oberbeckmann S."/>
            <person name="Bunk B."/>
            <person name="Jeske O."/>
            <person name="Meyerdierks A."/>
            <person name="Storesund J.E."/>
            <person name="Kallscheuer N."/>
            <person name="Luecker S."/>
            <person name="Lage O.M."/>
            <person name="Pohl T."/>
            <person name="Merkel B.J."/>
            <person name="Hornburger P."/>
            <person name="Mueller R.-W."/>
            <person name="Bruemmer F."/>
            <person name="Labrenz M."/>
            <person name="Spormann A.M."/>
            <person name="Op den Camp H."/>
            <person name="Overmann J."/>
            <person name="Amann R."/>
            <person name="Jetten M.S.M."/>
            <person name="Mascher T."/>
            <person name="Medema M.H."/>
            <person name="Devos D.P."/>
            <person name="Kaster A.-K."/>
            <person name="Ovreas L."/>
            <person name="Rohde M."/>
            <person name="Galperin M.Y."/>
            <person name="Jogler C."/>
        </authorList>
    </citation>
    <scope>NUCLEOTIDE SEQUENCE [LARGE SCALE GENOMIC DNA]</scope>
    <source>
        <strain evidence="4 5">Pan189</strain>
    </source>
</reference>
<dbReference type="RefSeq" id="WP_145365492.1">
    <property type="nucleotide sequence ID" value="NZ_CP036268.1"/>
</dbReference>
<dbReference type="InterPro" id="IPR011006">
    <property type="entry name" value="CheY-like_superfamily"/>
</dbReference>
<keyword evidence="5" id="KW-1185">Reference proteome</keyword>
<dbReference type="InterPro" id="IPR001789">
    <property type="entry name" value="Sig_transdc_resp-reg_receiver"/>
</dbReference>
<evidence type="ECO:0000256" key="1">
    <source>
        <dbReference type="PROSITE-ProRule" id="PRU00169"/>
    </source>
</evidence>
<dbReference type="OrthoDB" id="9804747at2"/>
<organism evidence="4 5">
    <name type="scientific">Stratiformator vulcanicus</name>
    <dbReference type="NCBI Taxonomy" id="2527980"/>
    <lineage>
        <taxon>Bacteria</taxon>
        <taxon>Pseudomonadati</taxon>
        <taxon>Planctomycetota</taxon>
        <taxon>Planctomycetia</taxon>
        <taxon>Planctomycetales</taxon>
        <taxon>Planctomycetaceae</taxon>
        <taxon>Stratiformator</taxon>
    </lineage>
</organism>
<dbReference type="InterPro" id="IPR037522">
    <property type="entry name" value="HD_GYP_dom"/>
</dbReference>
<evidence type="ECO:0000259" key="2">
    <source>
        <dbReference type="PROSITE" id="PS50110"/>
    </source>
</evidence>
<dbReference type="Pfam" id="PF13487">
    <property type="entry name" value="HD_5"/>
    <property type="match status" value="1"/>
</dbReference>
<gene>
    <name evidence="4" type="primary">rpfG_4</name>
    <name evidence="4" type="ORF">Pan189_37530</name>
</gene>
<dbReference type="SMART" id="SM00448">
    <property type="entry name" value="REC"/>
    <property type="match status" value="1"/>
</dbReference>
<dbReference type="KEGG" id="svp:Pan189_37530"/>
<keyword evidence="4" id="KW-0378">Hydrolase</keyword>
<dbReference type="GO" id="GO:0000160">
    <property type="term" value="P:phosphorelay signal transduction system"/>
    <property type="evidence" value="ECO:0007669"/>
    <property type="project" value="InterPro"/>
</dbReference>
<evidence type="ECO:0000313" key="4">
    <source>
        <dbReference type="EMBL" id="QDT39347.1"/>
    </source>
</evidence>
<dbReference type="Gene3D" id="1.10.3210.10">
    <property type="entry name" value="Hypothetical protein af1432"/>
    <property type="match status" value="1"/>
</dbReference>
<dbReference type="SMART" id="SM00471">
    <property type="entry name" value="HDc"/>
    <property type="match status" value="1"/>
</dbReference>
<dbReference type="EC" id="3.1.4.52" evidence="4"/>
<dbReference type="GO" id="GO:0071111">
    <property type="term" value="F:cyclic-guanylate-specific phosphodiesterase activity"/>
    <property type="evidence" value="ECO:0007669"/>
    <property type="project" value="UniProtKB-EC"/>
</dbReference>
<dbReference type="PROSITE" id="PS50110">
    <property type="entry name" value="RESPONSE_REGULATORY"/>
    <property type="match status" value="1"/>
</dbReference>
<proteinExistence type="predicted"/>
<protein>
    <submittedName>
        <fullName evidence="4">Cyclic di-GMP phosphodiesterase response regulator RpfG</fullName>
        <ecNumber evidence="4">3.1.4.52</ecNumber>
    </submittedName>
</protein>
<name>A0A517R624_9PLAN</name>
<dbReference type="CDD" id="cd17574">
    <property type="entry name" value="REC_OmpR"/>
    <property type="match status" value="1"/>
</dbReference>
<feature type="modified residue" description="4-aspartylphosphate" evidence="1">
    <location>
        <position position="74"/>
    </location>
</feature>
<dbReference type="PROSITE" id="PS51832">
    <property type="entry name" value="HD_GYP"/>
    <property type="match status" value="1"/>
</dbReference>
<feature type="domain" description="HD-GYP" evidence="3">
    <location>
        <begin position="145"/>
        <end position="355"/>
    </location>
</feature>
<dbReference type="EMBL" id="CP036268">
    <property type="protein sequence ID" value="QDT39347.1"/>
    <property type="molecule type" value="Genomic_DNA"/>
</dbReference>
<sequence length="377" mass="42584">MNSSRENELEAAIRTVELAEAPATRILIADDDALQLEMLEHFLHHRGYEVYTASNGAEAYQMAREHDIRLIVTDWMMPELTGVELCRKLRENEMSGYVYVILLTSRNRSDEIIEGMSAGADDFIAKPFNPEELRVRLEAGQRVLANETRDMAIFMLAKLAESRDPETGQHLERVQRYASVLARTLAKGRRYGDLIDPGFIRTVYLTSPLHDVGKVGIPDAVLLKPGRLTPEEFEIMKQHTLIGARTIEAIIQEYPGVRFLEFARDIIRSHHEKWDGTGYPDRLEGEDIPLPARIVAVADVYDALTSKRVYKDAFSPKKARDILVSDAGSHFDPEVVEAFLACEDEFDQIRRRFNDAAGPSELELAELVQQAESISGD</sequence>
<dbReference type="InterPro" id="IPR052020">
    <property type="entry name" value="Cyclic_di-GMP/3'3'-cGAMP_PDE"/>
</dbReference>
<evidence type="ECO:0000313" key="5">
    <source>
        <dbReference type="Proteomes" id="UP000317318"/>
    </source>
</evidence>
<evidence type="ECO:0000259" key="3">
    <source>
        <dbReference type="PROSITE" id="PS51832"/>
    </source>
</evidence>
<dbReference type="PANTHER" id="PTHR45228">
    <property type="entry name" value="CYCLIC DI-GMP PHOSPHODIESTERASE TM_0186-RELATED"/>
    <property type="match status" value="1"/>
</dbReference>
<dbReference type="CDD" id="cd00077">
    <property type="entry name" value="HDc"/>
    <property type="match status" value="1"/>
</dbReference>
<dbReference type="SUPFAM" id="SSF109604">
    <property type="entry name" value="HD-domain/PDEase-like"/>
    <property type="match status" value="1"/>
</dbReference>
<feature type="domain" description="Response regulatory" evidence="2">
    <location>
        <begin position="25"/>
        <end position="141"/>
    </location>
</feature>
<keyword evidence="1" id="KW-0597">Phosphoprotein</keyword>
<dbReference type="Pfam" id="PF00072">
    <property type="entry name" value="Response_reg"/>
    <property type="match status" value="1"/>
</dbReference>
<dbReference type="Proteomes" id="UP000317318">
    <property type="component" value="Chromosome"/>
</dbReference>
<accession>A0A517R624</accession>